<keyword evidence="1" id="KW-0812">Transmembrane</keyword>
<feature type="transmembrane region" description="Helical" evidence="1">
    <location>
        <begin position="129"/>
        <end position="147"/>
    </location>
</feature>
<gene>
    <name evidence="2" type="ORF">EXD82_00855</name>
</gene>
<protein>
    <submittedName>
        <fullName evidence="2">Uncharacterized protein</fullName>
    </submittedName>
</protein>
<feature type="transmembrane region" description="Helical" evidence="1">
    <location>
        <begin position="7"/>
        <end position="24"/>
    </location>
</feature>
<organism evidence="2 3">
    <name type="scientific">Peptacetobacter hominis</name>
    <dbReference type="NCBI Taxonomy" id="2743610"/>
    <lineage>
        <taxon>Bacteria</taxon>
        <taxon>Bacillati</taxon>
        <taxon>Bacillota</taxon>
        <taxon>Clostridia</taxon>
        <taxon>Peptostreptococcales</taxon>
        <taxon>Peptostreptococcaceae</taxon>
        <taxon>Peptacetobacter</taxon>
    </lineage>
</organism>
<reference evidence="2 3" key="1">
    <citation type="submission" date="2019-02" db="EMBL/GenBank/DDBJ databases">
        <title>Peptostreptococcaceae bacterium ZHW00191 nov., a new bacterium isolated from the human gut.</title>
        <authorList>
            <person name="Zhou H.-W."/>
            <person name="Chen X.-J."/>
        </authorList>
    </citation>
    <scope>NUCLEOTIDE SEQUENCE [LARGE SCALE GENOMIC DNA]</scope>
    <source>
        <strain evidence="2 3">ZHW00191</strain>
    </source>
</reference>
<keyword evidence="3" id="KW-1185">Reference proteome</keyword>
<dbReference type="Proteomes" id="UP000317863">
    <property type="component" value="Unassembled WGS sequence"/>
</dbReference>
<dbReference type="EMBL" id="SGJB01000001">
    <property type="protein sequence ID" value="TQQ85795.1"/>
    <property type="molecule type" value="Genomic_DNA"/>
</dbReference>
<proteinExistence type="predicted"/>
<dbReference type="RefSeq" id="WP_142535020.1">
    <property type="nucleotide sequence ID" value="NZ_SGJB01000001.1"/>
</dbReference>
<evidence type="ECO:0000313" key="3">
    <source>
        <dbReference type="Proteomes" id="UP000317863"/>
    </source>
</evidence>
<evidence type="ECO:0000256" key="1">
    <source>
        <dbReference type="SAM" id="Phobius"/>
    </source>
</evidence>
<keyword evidence="1" id="KW-0472">Membrane</keyword>
<dbReference type="AlphaFoldDB" id="A0A544QYV0"/>
<feature type="transmembrane region" description="Helical" evidence="1">
    <location>
        <begin position="36"/>
        <end position="63"/>
    </location>
</feature>
<evidence type="ECO:0000313" key="2">
    <source>
        <dbReference type="EMBL" id="TQQ85795.1"/>
    </source>
</evidence>
<feature type="transmembrane region" description="Helical" evidence="1">
    <location>
        <begin position="88"/>
        <end position="109"/>
    </location>
</feature>
<sequence length="150" mass="17397">MKNLESTLKISFIIIVVFILGYNFNNYFNWSTHTDVYGILFFKRSYCIRFVASASIGVLYYLFGKYDNIFGKYDNIVLKTNDSKVMKIITSIFLGIIVQFIGFILATGILPDWISEFDTPYANHISELINDLIFICIVIPISLYHFLKNK</sequence>
<comment type="caution">
    <text evidence="2">The sequence shown here is derived from an EMBL/GenBank/DDBJ whole genome shotgun (WGS) entry which is preliminary data.</text>
</comment>
<name>A0A544QYV0_9FIRM</name>
<keyword evidence="1" id="KW-1133">Transmembrane helix</keyword>
<accession>A0A544QYV0</accession>